<organism evidence="1 2">
    <name type="scientific">Lichtheimia corymbifera JMRC:FSU:9682</name>
    <dbReference type="NCBI Taxonomy" id="1263082"/>
    <lineage>
        <taxon>Eukaryota</taxon>
        <taxon>Fungi</taxon>
        <taxon>Fungi incertae sedis</taxon>
        <taxon>Mucoromycota</taxon>
        <taxon>Mucoromycotina</taxon>
        <taxon>Mucoromycetes</taxon>
        <taxon>Mucorales</taxon>
        <taxon>Lichtheimiaceae</taxon>
        <taxon>Lichtheimia</taxon>
    </lineage>
</organism>
<sequence>MKYASVQVPPREEDGVTFPKLNNVVTIENCFYYISLMERFLQYKSILGPDLVKIMLSRAEVRYTRWLRYIQDKYKASQEPEIICPPLDVAYMWHAHMLSPFRYFEDLARNVQFQSFKADFPLKLLHTSGLMPEPSAEDLQVWKEIYGDEEPYRLTADNVSKGDFTMECSFCNKDMLCSWFVSHAYHQMQVTQNSVYFLCRPQYTNWRFDPNVSIQCHHCHEETTVHTVSLRNFAVDVERTGCRLAGTLLRRNGSLRLIDYPESRAMDQLVEIGKRLYPTTGLFDPKDSIDDLVRKIEACSKEKDCTFPHLTSRIVGCIRSAYHGNPSPFSIDLIQAVGRQHDFNHKATQVVNWQVPFGIGRGIRQYYKFLTMMRRHRGEILVPTLEIDLAWHTHMLHPQKYREYTLQRVRQYVNHDDNIDPIQLAKFEATTNKLWKKSYKGKNLLNDKDNDQPMDDGGGRSLFNKIKGAVLADDPGDFVYGNLPDGIVIVAPGETDLHLDSSCHDRRNVGALYQIYRESADAQATTYDAVQGTGYGYIGKINCAASNIGIDETNKA</sequence>
<proteinExistence type="predicted"/>
<accession>A0A068S201</accession>
<reference evidence="1" key="1">
    <citation type="submission" date="2013-08" db="EMBL/GenBank/DDBJ databases">
        <title>Gene expansion shapes genome architecture in the human pathogen Lichtheimia corymbifera: an evolutionary genomics analysis in the ancient terrestrial Mucorales (Mucoromycotina).</title>
        <authorList>
            <person name="Schwartze V.U."/>
            <person name="Winter S."/>
            <person name="Shelest E."/>
            <person name="Marcet-Houben M."/>
            <person name="Horn F."/>
            <person name="Wehner S."/>
            <person name="Hoffmann K."/>
            <person name="Riege K."/>
            <person name="Sammeth M."/>
            <person name="Nowrousian M."/>
            <person name="Valiante V."/>
            <person name="Linde J."/>
            <person name="Jacobsen I.D."/>
            <person name="Marz M."/>
            <person name="Brakhage A.A."/>
            <person name="Gabaldon T."/>
            <person name="Bocker S."/>
            <person name="Voigt K."/>
        </authorList>
    </citation>
    <scope>NUCLEOTIDE SEQUENCE [LARGE SCALE GENOMIC DNA]</scope>
    <source>
        <strain evidence="1">FSU 9682</strain>
    </source>
</reference>
<dbReference type="VEuPathDB" id="FungiDB:LCOR_06977.1"/>
<dbReference type="PANTHER" id="PTHR34365:SF7">
    <property type="entry name" value="GLYCINE-RICH DOMAIN-CONTAINING PROTEIN 1"/>
    <property type="match status" value="1"/>
</dbReference>
<dbReference type="Proteomes" id="UP000027586">
    <property type="component" value="Unassembled WGS sequence"/>
</dbReference>
<keyword evidence="2" id="KW-1185">Reference proteome</keyword>
<dbReference type="Pfam" id="PF07173">
    <property type="entry name" value="GRDP-like"/>
    <property type="match status" value="2"/>
</dbReference>
<gene>
    <name evidence="1" type="ORF">LCOR_06977.1</name>
</gene>
<comment type="caution">
    <text evidence="1">The sequence shown here is derived from an EMBL/GenBank/DDBJ whole genome shotgun (WGS) entry which is preliminary data.</text>
</comment>
<dbReference type="InterPro" id="IPR009836">
    <property type="entry name" value="GRDP-like"/>
</dbReference>
<dbReference type="OrthoDB" id="2684236at2759"/>
<evidence type="ECO:0000313" key="2">
    <source>
        <dbReference type="Proteomes" id="UP000027586"/>
    </source>
</evidence>
<evidence type="ECO:0000313" key="1">
    <source>
        <dbReference type="EMBL" id="CDH55877.1"/>
    </source>
</evidence>
<dbReference type="AlphaFoldDB" id="A0A068S201"/>
<protein>
    <submittedName>
        <fullName evidence="1">Uncharacterized protein</fullName>
    </submittedName>
</protein>
<dbReference type="STRING" id="1263082.A0A068S201"/>
<dbReference type="PANTHER" id="PTHR34365">
    <property type="entry name" value="ENOLASE (DUF1399)"/>
    <property type="match status" value="1"/>
</dbReference>
<dbReference type="EMBL" id="CBTN010000033">
    <property type="protein sequence ID" value="CDH55877.1"/>
    <property type="molecule type" value="Genomic_DNA"/>
</dbReference>
<name>A0A068S201_9FUNG</name>